<protein>
    <recommendedName>
        <fullName evidence="5">High-affinity nickel-transporter</fullName>
    </recommendedName>
</protein>
<keyword evidence="2" id="KW-0812">Transmembrane</keyword>
<accession>A0ABS7B7Y7</accession>
<feature type="transmembrane region" description="Helical" evidence="2">
    <location>
        <begin position="378"/>
        <end position="401"/>
    </location>
</feature>
<evidence type="ECO:0008006" key="5">
    <source>
        <dbReference type="Google" id="ProtNLM"/>
    </source>
</evidence>
<sequence length="652" mass="68231">MGGTAAPRRGRHPRLGAARHRPQRRGPALRPARRRRRGTAGRLLLPPGHDPSRPRAARRRAYRIGKRSRHQPALLPRRCTHRPPRPGRPAHLRRPPMRIRLGMIMVIAGLLLWPAQPAQAHPVDSFSVNQYAGLTLYPGRIDVTAAVDVAEIPTLQEKPLVDVDGDGVLSPAERVAHAAEECQRLAAGLAVSAGGERLAWTVADPRYEVLPGSGGLSISRLDCALSAPARLSGATTVQIDNDYRSDRVGWREITANGAGIALSDSALPVESVTDELRTYPADLLASPLDIRSATIGIGGATGSAAVTGHAPALTGGPRWLATAQTRVETAVDGQLTPLVVGLAFLLALLLGAGHAVLPGHGKTIMAAYFAGRQGRVRDALIVGGTVTFTHTGTVLALGLLLSTSTALAGERALSVLGVVSGLLVVAVGATMLISALRSRRSGSHSHGWPGLTHSHGPQTHSHGPHGHDHTHGRDDHGLAQRDDAAHLSGHDHPHAPHAHSERGEHAGHSEHGEQAERDERGERDEFDQQRDRAPRPTRRWLGLAGIGLAGGLVPSPSALVVLLGAIGLGRAGLGVALVIAYGLGMAATLTAIGLLLVVAQNRLSHLIIMHGRAAHPGTRLSRLGARISATAPTATAALVVIVGLGIGLRAAA</sequence>
<name>A0ABS7B7Y7_9ACTN</name>
<feature type="compositionally biased region" description="Basic and acidic residues" evidence="1">
    <location>
        <begin position="465"/>
        <end position="534"/>
    </location>
</feature>
<keyword evidence="2" id="KW-0472">Membrane</keyword>
<dbReference type="InterPro" id="IPR051224">
    <property type="entry name" value="NiCoT_RcnA"/>
</dbReference>
<dbReference type="Proteomes" id="UP001519863">
    <property type="component" value="Unassembled WGS sequence"/>
</dbReference>
<proteinExistence type="predicted"/>
<feature type="compositionally biased region" description="Basic residues" evidence="1">
    <location>
        <begin position="8"/>
        <end position="24"/>
    </location>
</feature>
<feature type="transmembrane region" description="Helical" evidence="2">
    <location>
        <begin position="413"/>
        <end position="436"/>
    </location>
</feature>
<feature type="region of interest" description="Disordered" evidence="1">
    <location>
        <begin position="1"/>
        <end position="93"/>
    </location>
</feature>
<feature type="transmembrane region" description="Helical" evidence="2">
    <location>
        <begin position="540"/>
        <end position="566"/>
    </location>
</feature>
<feature type="region of interest" description="Disordered" evidence="1">
    <location>
        <begin position="442"/>
        <end position="536"/>
    </location>
</feature>
<keyword evidence="4" id="KW-1185">Reference proteome</keyword>
<feature type="compositionally biased region" description="Basic residues" evidence="1">
    <location>
        <begin position="78"/>
        <end position="93"/>
    </location>
</feature>
<comment type="caution">
    <text evidence="3">The sequence shown here is derived from an EMBL/GenBank/DDBJ whole genome shotgun (WGS) entry which is preliminary data.</text>
</comment>
<dbReference type="EMBL" id="JAHXZI010000013">
    <property type="protein sequence ID" value="MBW6437032.1"/>
    <property type="molecule type" value="Genomic_DNA"/>
</dbReference>
<feature type="transmembrane region" description="Helical" evidence="2">
    <location>
        <begin position="629"/>
        <end position="651"/>
    </location>
</feature>
<evidence type="ECO:0000313" key="4">
    <source>
        <dbReference type="Proteomes" id="UP001519863"/>
    </source>
</evidence>
<keyword evidence="2" id="KW-1133">Transmembrane helix</keyword>
<gene>
    <name evidence="3" type="ORF">KZ829_25130</name>
</gene>
<feature type="transmembrane region" description="Helical" evidence="2">
    <location>
        <begin position="335"/>
        <end position="357"/>
    </location>
</feature>
<reference evidence="3 4" key="1">
    <citation type="journal article" date="2013" name="Antonie Van Leeuwenhoek">
        <title>Actinoplanes hulinensis sp. nov., a novel actinomycete isolated from soybean root (Glycine max (L.) Merr).</title>
        <authorList>
            <person name="Shen Y."/>
            <person name="Liu C."/>
            <person name="Wang X."/>
            <person name="Zhao J."/>
            <person name="Jia F."/>
            <person name="Zhang Y."/>
            <person name="Wang L."/>
            <person name="Yang D."/>
            <person name="Xiang W."/>
        </authorList>
    </citation>
    <scope>NUCLEOTIDE SEQUENCE [LARGE SCALE GENOMIC DNA]</scope>
    <source>
        <strain evidence="3 4">NEAU-M9</strain>
    </source>
</reference>
<dbReference type="PANTHER" id="PTHR40659:SF1">
    <property type="entry name" value="NICKEL_COBALT EFFLUX SYSTEM RCNA"/>
    <property type="match status" value="1"/>
</dbReference>
<feature type="compositionally biased region" description="Basic residues" evidence="1">
    <location>
        <begin position="55"/>
        <end position="70"/>
    </location>
</feature>
<organism evidence="3 4">
    <name type="scientific">Actinoplanes hulinensis</name>
    <dbReference type="NCBI Taxonomy" id="1144547"/>
    <lineage>
        <taxon>Bacteria</taxon>
        <taxon>Bacillati</taxon>
        <taxon>Actinomycetota</taxon>
        <taxon>Actinomycetes</taxon>
        <taxon>Micromonosporales</taxon>
        <taxon>Micromonosporaceae</taxon>
        <taxon>Actinoplanes</taxon>
    </lineage>
</organism>
<evidence type="ECO:0000313" key="3">
    <source>
        <dbReference type="EMBL" id="MBW6437032.1"/>
    </source>
</evidence>
<evidence type="ECO:0000256" key="1">
    <source>
        <dbReference type="SAM" id="MobiDB-lite"/>
    </source>
</evidence>
<dbReference type="PANTHER" id="PTHR40659">
    <property type="entry name" value="NICKEL/COBALT EFFLUX SYSTEM RCNA"/>
    <property type="match status" value="1"/>
</dbReference>
<feature type="transmembrane region" description="Helical" evidence="2">
    <location>
        <begin position="572"/>
        <end position="599"/>
    </location>
</feature>
<evidence type="ECO:0000256" key="2">
    <source>
        <dbReference type="SAM" id="Phobius"/>
    </source>
</evidence>